<organism evidence="2 3">
    <name type="scientific">Arsenicitalea aurantiaca</name>
    <dbReference type="NCBI Taxonomy" id="1783274"/>
    <lineage>
        <taxon>Bacteria</taxon>
        <taxon>Pseudomonadati</taxon>
        <taxon>Pseudomonadota</taxon>
        <taxon>Alphaproteobacteria</taxon>
        <taxon>Hyphomicrobiales</taxon>
        <taxon>Devosiaceae</taxon>
        <taxon>Arsenicitalea</taxon>
    </lineage>
</organism>
<evidence type="ECO:0000313" key="3">
    <source>
        <dbReference type="Proteomes" id="UP000281547"/>
    </source>
</evidence>
<protein>
    <recommendedName>
        <fullName evidence="4">LPS-assembly lipoprotein</fullName>
    </recommendedName>
</protein>
<dbReference type="Gene3D" id="3.30.160.150">
    <property type="entry name" value="Lipoprotein like domain"/>
    <property type="match status" value="1"/>
</dbReference>
<name>A0A433X7V3_9HYPH</name>
<gene>
    <name evidence="2" type="ORF">EMQ25_12515</name>
</gene>
<proteinExistence type="predicted"/>
<dbReference type="Proteomes" id="UP000281547">
    <property type="component" value="Unassembled WGS sequence"/>
</dbReference>
<keyword evidence="3" id="KW-1185">Reference proteome</keyword>
<sequence length="168" mass="17392">MWSSSAARTLRALGLGAALAALAACSSFTPAYGPQSVAEGRLALAYAAPNNRLEQVIYQDLALRLGPGGDTGAPRVSVTARSDVRRLARSRTDNPRTEFEAVVTADLVVTEADGAVSFTATRSASAVFTRGEQVLADVSAETEAAERAARAVAETLRLTLLGALATAQ</sequence>
<evidence type="ECO:0000313" key="2">
    <source>
        <dbReference type="EMBL" id="RUT30139.1"/>
    </source>
</evidence>
<evidence type="ECO:0008006" key="4">
    <source>
        <dbReference type="Google" id="ProtNLM"/>
    </source>
</evidence>
<comment type="caution">
    <text evidence="2">The sequence shown here is derived from an EMBL/GenBank/DDBJ whole genome shotgun (WGS) entry which is preliminary data.</text>
</comment>
<evidence type="ECO:0000256" key="1">
    <source>
        <dbReference type="SAM" id="SignalP"/>
    </source>
</evidence>
<reference evidence="2 3" key="1">
    <citation type="journal article" date="2016" name="Int. J. Syst. Evol. Microbiol.">
        <title>Arsenicitalea aurantiaca gen. nov., sp. nov., a new member of the family Hyphomicrobiaceae, isolated from high-arsenic sediment.</title>
        <authorList>
            <person name="Mu Y."/>
            <person name="Zhou L."/>
            <person name="Zeng X.C."/>
            <person name="Liu L."/>
            <person name="Pan Y."/>
            <person name="Chen X."/>
            <person name="Wang J."/>
            <person name="Li S."/>
            <person name="Li W.J."/>
            <person name="Wang Y."/>
        </authorList>
    </citation>
    <scope>NUCLEOTIDE SEQUENCE [LARGE SCALE GENOMIC DNA]</scope>
    <source>
        <strain evidence="2 3">42-50</strain>
    </source>
</reference>
<keyword evidence="1" id="KW-0732">Signal</keyword>
<accession>A0A433X7V3</accession>
<feature type="chain" id="PRO_5019299569" description="LPS-assembly lipoprotein" evidence="1">
    <location>
        <begin position="24"/>
        <end position="168"/>
    </location>
</feature>
<feature type="signal peptide" evidence="1">
    <location>
        <begin position="1"/>
        <end position="23"/>
    </location>
</feature>
<dbReference type="AlphaFoldDB" id="A0A433X7V3"/>
<dbReference type="EMBL" id="RZNJ01000004">
    <property type="protein sequence ID" value="RUT30139.1"/>
    <property type="molecule type" value="Genomic_DNA"/>
</dbReference>